<dbReference type="AlphaFoldDB" id="A0A2P2QJV2"/>
<accession>A0A2P2QJV2</accession>
<protein>
    <submittedName>
        <fullName evidence="1">Uncharacterized protein</fullName>
    </submittedName>
</protein>
<evidence type="ECO:0000313" key="1">
    <source>
        <dbReference type="EMBL" id="MBX67214.1"/>
    </source>
</evidence>
<dbReference type="EMBL" id="GGEC01086730">
    <property type="protein sequence ID" value="MBX67214.1"/>
    <property type="molecule type" value="Transcribed_RNA"/>
</dbReference>
<sequence length="26" mass="3208">MFVVFELLAFQYRNLCLFTVILKRNE</sequence>
<proteinExistence type="predicted"/>
<name>A0A2P2QJV2_RHIMU</name>
<organism evidence="1">
    <name type="scientific">Rhizophora mucronata</name>
    <name type="common">Asiatic mangrove</name>
    <dbReference type="NCBI Taxonomy" id="61149"/>
    <lineage>
        <taxon>Eukaryota</taxon>
        <taxon>Viridiplantae</taxon>
        <taxon>Streptophyta</taxon>
        <taxon>Embryophyta</taxon>
        <taxon>Tracheophyta</taxon>
        <taxon>Spermatophyta</taxon>
        <taxon>Magnoliopsida</taxon>
        <taxon>eudicotyledons</taxon>
        <taxon>Gunneridae</taxon>
        <taxon>Pentapetalae</taxon>
        <taxon>rosids</taxon>
        <taxon>fabids</taxon>
        <taxon>Malpighiales</taxon>
        <taxon>Rhizophoraceae</taxon>
        <taxon>Rhizophora</taxon>
    </lineage>
</organism>
<reference evidence="1" key="1">
    <citation type="submission" date="2018-02" db="EMBL/GenBank/DDBJ databases">
        <title>Rhizophora mucronata_Transcriptome.</title>
        <authorList>
            <person name="Meera S.P."/>
            <person name="Sreeshan A."/>
            <person name="Augustine A."/>
        </authorList>
    </citation>
    <scope>NUCLEOTIDE SEQUENCE</scope>
    <source>
        <tissue evidence="1">Leaf</tissue>
    </source>
</reference>